<dbReference type="Gene3D" id="3.60.40.10">
    <property type="entry name" value="PPM-type phosphatase domain"/>
    <property type="match status" value="1"/>
</dbReference>
<gene>
    <name evidence="2" type="ORF">GZ77_10260</name>
</gene>
<proteinExistence type="predicted"/>
<organism evidence="2 3">
    <name type="scientific">Endozoicomonas montiporae</name>
    <dbReference type="NCBI Taxonomy" id="1027273"/>
    <lineage>
        <taxon>Bacteria</taxon>
        <taxon>Pseudomonadati</taxon>
        <taxon>Pseudomonadota</taxon>
        <taxon>Gammaproteobacteria</taxon>
        <taxon>Oceanospirillales</taxon>
        <taxon>Endozoicomonadaceae</taxon>
        <taxon>Endozoicomonas</taxon>
    </lineage>
</organism>
<dbReference type="InterPro" id="IPR001932">
    <property type="entry name" value="PPM-type_phosphatase-like_dom"/>
</dbReference>
<keyword evidence="3" id="KW-1185">Reference proteome</keyword>
<evidence type="ECO:0000313" key="3">
    <source>
        <dbReference type="Proteomes" id="UP000028006"/>
    </source>
</evidence>
<dbReference type="PROSITE" id="PS51746">
    <property type="entry name" value="PPM_2"/>
    <property type="match status" value="1"/>
</dbReference>
<accession>A0A081N8B4</accession>
<dbReference type="InterPro" id="IPR036457">
    <property type="entry name" value="PPM-type-like_dom_sf"/>
</dbReference>
<dbReference type="SUPFAM" id="SSF81606">
    <property type="entry name" value="PP2C-like"/>
    <property type="match status" value="1"/>
</dbReference>
<dbReference type="Proteomes" id="UP000028006">
    <property type="component" value="Unassembled WGS sequence"/>
</dbReference>
<dbReference type="AlphaFoldDB" id="A0A081N8B4"/>
<feature type="domain" description="PPM-type phosphatase" evidence="1">
    <location>
        <begin position="361"/>
        <end position="645"/>
    </location>
</feature>
<dbReference type="CDD" id="cd00143">
    <property type="entry name" value="PP2Cc"/>
    <property type="match status" value="1"/>
</dbReference>
<dbReference type="EMBL" id="JOKG01000002">
    <property type="protein sequence ID" value="KEQ14687.1"/>
    <property type="molecule type" value="Genomic_DNA"/>
</dbReference>
<dbReference type="RefSeq" id="WP_034874704.1">
    <property type="nucleotide sequence ID" value="NZ_JOKG01000002.1"/>
</dbReference>
<sequence>MNPSELNAYPTAYDFCKTIREYGKSKPGEQLGMSDNGRVMSEKEFNQEFGQTDGTWGWTKSWVVTVKDPQGKTFTDYQNNMTASLNTYAERTHLSERGIQVQAISSLTPSGLKPFVGDIEKSAKTPFLPKARVYDRIDNQKNAVLPNLREGDYKHLMSHLKQAFSGKFDSDFESEAKERAFFQELCSINSKFVEELAIRVSSSYRDNKEESDISDHLAMELSARRRTLMNRPLSARLNNLPDKEQLVKSTMVNGRTVDTIKKQCAFVSEPKLNKLSLQELQDLDYEITTNAAMLKEELAVNKKRAREQGENEAFDEKQHGTFQRLLDGTQPLGRWEYADHYKIMSKELPATGIAAADGNVVYGMEDVTVAQQAHGIIAGHWTPVRITAVLDGHTVDCQQDKGDNSAATESARKLPKALIERLSSMNKRELTTTGMVGACQAAIVDLDRQGDYKLGGSTINAAAVIGQHLCIINTGDSRSLFVNPAKAPSEAGAYIQLSEDAELLPEDNPDNRESRFNKMVHERGGLITLHPSRPSQIRVKSIDTPEGEPGMSCVSSIGDHHYNSVTSPKPFVTVYDQDELDSNGFLIQFSDGIPEVATNEQITRLVHKLCAENPDITPDNLAASIRDHAFRARSGDNLSVIVTRVKDLL</sequence>
<dbReference type="Pfam" id="PF00481">
    <property type="entry name" value="PP2C"/>
    <property type="match status" value="1"/>
</dbReference>
<dbReference type="PANTHER" id="PTHR47992">
    <property type="entry name" value="PROTEIN PHOSPHATASE"/>
    <property type="match status" value="1"/>
</dbReference>
<comment type="caution">
    <text evidence="2">The sequence shown here is derived from an EMBL/GenBank/DDBJ whole genome shotgun (WGS) entry which is preliminary data.</text>
</comment>
<evidence type="ECO:0000259" key="1">
    <source>
        <dbReference type="PROSITE" id="PS51746"/>
    </source>
</evidence>
<protein>
    <recommendedName>
        <fullName evidence="1">PPM-type phosphatase domain-containing protein</fullName>
    </recommendedName>
</protein>
<reference evidence="2 3" key="1">
    <citation type="submission" date="2014-06" db="EMBL/GenBank/DDBJ databases">
        <title>Whole Genome Sequences of Three Symbiotic Endozoicomonas Bacteria.</title>
        <authorList>
            <person name="Neave M.J."/>
            <person name="Apprill A."/>
            <person name="Voolstra C.R."/>
        </authorList>
    </citation>
    <scope>NUCLEOTIDE SEQUENCE [LARGE SCALE GENOMIC DNA]</scope>
    <source>
        <strain evidence="2 3">LMG 24815</strain>
    </source>
</reference>
<dbReference type="GO" id="GO:0004722">
    <property type="term" value="F:protein serine/threonine phosphatase activity"/>
    <property type="evidence" value="ECO:0007669"/>
    <property type="project" value="InterPro"/>
</dbReference>
<dbReference type="InterPro" id="IPR015655">
    <property type="entry name" value="PP2C"/>
</dbReference>
<name>A0A081N8B4_9GAMM</name>
<dbReference type="SMART" id="SM00332">
    <property type="entry name" value="PP2Cc"/>
    <property type="match status" value="1"/>
</dbReference>
<evidence type="ECO:0000313" key="2">
    <source>
        <dbReference type="EMBL" id="KEQ14687.1"/>
    </source>
</evidence>